<accession>A0A024U7X3</accession>
<keyword evidence="5" id="KW-0378">Hydrolase</keyword>
<keyword evidence="6" id="KW-0788">Thiol protease</keyword>
<proteinExistence type="predicted"/>
<feature type="compositionally biased region" description="Low complexity" evidence="7">
    <location>
        <begin position="151"/>
        <end position="167"/>
    </location>
</feature>
<dbReference type="VEuPathDB" id="FungiDB:H310_06503"/>
<evidence type="ECO:0000256" key="7">
    <source>
        <dbReference type="SAM" id="MobiDB-lite"/>
    </source>
</evidence>
<evidence type="ECO:0000256" key="5">
    <source>
        <dbReference type="ARBA" id="ARBA00022801"/>
    </source>
</evidence>
<dbReference type="EMBL" id="KI913962">
    <property type="protein sequence ID" value="ETW01977.1"/>
    <property type="molecule type" value="Genomic_DNA"/>
</dbReference>
<feature type="domain" description="OTU1 Ubl" evidence="8">
    <location>
        <begin position="3"/>
        <end position="55"/>
    </location>
</feature>
<dbReference type="InterPro" id="IPR048857">
    <property type="entry name" value="OTU1_Ubl"/>
</dbReference>
<dbReference type="RefSeq" id="XP_008869825.1">
    <property type="nucleotide sequence ID" value="XM_008871603.1"/>
</dbReference>
<evidence type="ECO:0000256" key="4">
    <source>
        <dbReference type="ARBA" id="ARBA00022786"/>
    </source>
</evidence>
<evidence type="ECO:0000313" key="9">
    <source>
        <dbReference type="EMBL" id="ETW01977.1"/>
    </source>
</evidence>
<gene>
    <name evidence="9" type="ORF">H310_06503</name>
</gene>
<feature type="region of interest" description="Disordered" evidence="7">
    <location>
        <begin position="418"/>
        <end position="439"/>
    </location>
</feature>
<comment type="catalytic activity">
    <reaction evidence="1">
        <text>Thiol-dependent hydrolysis of ester, thioester, amide, peptide and isopeptide bonds formed by the C-terminal Gly of ubiquitin (a 76-residue protein attached to proteins as an intracellular targeting signal).</text>
        <dbReference type="EC" id="3.4.19.12"/>
    </reaction>
</comment>
<dbReference type="eggNOG" id="ENOG502QX19">
    <property type="taxonomic scope" value="Eukaryota"/>
</dbReference>
<dbReference type="GeneID" id="20083553"/>
<feature type="region of interest" description="Disordered" evidence="7">
    <location>
        <begin position="106"/>
        <end position="125"/>
    </location>
</feature>
<sequence length="646" mass="70150">MYRIRIRSTAGGAAVLEVDPACSFLEFQEKALAAASLRGPPSAYTYRGGFPPKQIEAAADEPIRSIFHSSDTVVLEHLAPTSTRPRRQTKSKRTFAGVGVKLGTCASEPNMTPSSAEPAQPTSKKAAVISVPNRKRFHGTGIALNHSSTDVPASSPPVSIGGSSVDSTSGKRRRKIAAIHLGSKADVETTLVDAVSGSGHSTRDKFLRKATKQAVVHQYDMTLANARLSAAWSNKFSIQVLSHGRMRVRFLAGVRTWKEEDVDCLQPTELRTALKYVVLAGGGEKEMLKPFNMAQVSPRVFWSLARLYNGDVGLGLQTLLPEEDWAFLDTRTRVLSAKALEAQATGGGRWRREDPAPAMEPVPALPIDLTTASPDNGEGKIIAENVIDPRVMRNAVARAAMARLQLAANSTRDESALSTTLSHPVHAARDGGRRSSSTNCENDMDDVLTVVCDACGKARVVRQLDAARSGIVSAEGGADVHDQQPWTCLQLWNRVGGCTLVDDEVLRVVQDDATVAQNLDAVGIKCRTDLANAESEALFSAWRRAFPSCAITLDSLDGFVQEARRQELDECMHQQIVQDASDRVLPALEAVKLATPHDLVATPADLIVRDLVPWVPEVNQVIVEAWKQHARDAMERTPWMAEWRSV</sequence>
<dbReference type="OrthoDB" id="333752at2759"/>
<feature type="compositionally biased region" description="Polar residues" evidence="7">
    <location>
        <begin position="107"/>
        <end position="123"/>
    </location>
</feature>
<dbReference type="Pfam" id="PF21403">
    <property type="entry name" value="OTU1_UBXL"/>
    <property type="match status" value="1"/>
</dbReference>
<keyword evidence="4" id="KW-0833">Ubl conjugation pathway</keyword>
<protein>
    <recommendedName>
        <fullName evidence="2">ubiquitinyl hydrolase 1</fullName>
        <ecNumber evidence="2">3.4.19.12</ecNumber>
    </recommendedName>
</protein>
<evidence type="ECO:0000256" key="3">
    <source>
        <dbReference type="ARBA" id="ARBA00022670"/>
    </source>
</evidence>
<organism evidence="9">
    <name type="scientific">Aphanomyces invadans</name>
    <dbReference type="NCBI Taxonomy" id="157072"/>
    <lineage>
        <taxon>Eukaryota</taxon>
        <taxon>Sar</taxon>
        <taxon>Stramenopiles</taxon>
        <taxon>Oomycota</taxon>
        <taxon>Saprolegniomycetes</taxon>
        <taxon>Saprolegniales</taxon>
        <taxon>Verrucalvaceae</taxon>
        <taxon>Aphanomyces</taxon>
    </lineage>
</organism>
<evidence type="ECO:0000256" key="1">
    <source>
        <dbReference type="ARBA" id="ARBA00000707"/>
    </source>
</evidence>
<reference evidence="9" key="1">
    <citation type="submission" date="2013-12" db="EMBL/GenBank/DDBJ databases">
        <title>The Genome Sequence of Aphanomyces invadans NJM9701.</title>
        <authorList>
            <consortium name="The Broad Institute Genomics Platform"/>
            <person name="Russ C."/>
            <person name="Tyler B."/>
            <person name="van West P."/>
            <person name="Dieguez-Uribeondo J."/>
            <person name="Young S.K."/>
            <person name="Zeng Q."/>
            <person name="Gargeya S."/>
            <person name="Fitzgerald M."/>
            <person name="Abouelleil A."/>
            <person name="Alvarado L."/>
            <person name="Chapman S.B."/>
            <person name="Gainer-Dewar J."/>
            <person name="Goldberg J."/>
            <person name="Griggs A."/>
            <person name="Gujja S."/>
            <person name="Hansen M."/>
            <person name="Howarth C."/>
            <person name="Imamovic A."/>
            <person name="Ireland A."/>
            <person name="Larimer J."/>
            <person name="McCowan C."/>
            <person name="Murphy C."/>
            <person name="Pearson M."/>
            <person name="Poon T.W."/>
            <person name="Priest M."/>
            <person name="Roberts A."/>
            <person name="Saif S."/>
            <person name="Shea T."/>
            <person name="Sykes S."/>
            <person name="Wortman J."/>
            <person name="Nusbaum C."/>
            <person name="Birren B."/>
        </authorList>
    </citation>
    <scope>NUCLEOTIDE SEQUENCE [LARGE SCALE GENOMIC DNA]</scope>
    <source>
        <strain evidence="9">NJM9701</strain>
    </source>
</reference>
<evidence type="ECO:0000256" key="6">
    <source>
        <dbReference type="ARBA" id="ARBA00022807"/>
    </source>
</evidence>
<feature type="region of interest" description="Disordered" evidence="7">
    <location>
        <begin position="142"/>
        <end position="172"/>
    </location>
</feature>
<evidence type="ECO:0000256" key="2">
    <source>
        <dbReference type="ARBA" id="ARBA00012759"/>
    </source>
</evidence>
<keyword evidence="3" id="KW-0645">Protease</keyword>
<dbReference type="EC" id="3.4.19.12" evidence="2"/>
<evidence type="ECO:0000259" key="8">
    <source>
        <dbReference type="Pfam" id="PF21403"/>
    </source>
</evidence>
<name>A0A024U7X3_9STRA</name>
<dbReference type="AlphaFoldDB" id="A0A024U7X3"/>